<comment type="caution">
    <text evidence="5">Lacks conserved residue(s) required for the propagation of feature annotation.</text>
</comment>
<evidence type="ECO:0000313" key="7">
    <source>
        <dbReference type="EMBL" id="NGY03651.1"/>
    </source>
</evidence>
<comment type="function">
    <text evidence="5">Acetylates the N-terminal alanine of ribosomal protein bS18.</text>
</comment>
<dbReference type="HAMAP" id="MF_02210">
    <property type="entry name" value="RimI"/>
    <property type="match status" value="1"/>
</dbReference>
<comment type="caution">
    <text evidence="7">The sequence shown here is derived from an EMBL/GenBank/DDBJ whole genome shotgun (WGS) entry which is preliminary data.</text>
</comment>
<dbReference type="RefSeq" id="WP_166251250.1">
    <property type="nucleotide sequence ID" value="NZ_JAAMOW010000001.1"/>
</dbReference>
<keyword evidence="7" id="KW-0689">Ribosomal protein</keyword>
<evidence type="ECO:0000256" key="1">
    <source>
        <dbReference type="ARBA" id="ARBA00005395"/>
    </source>
</evidence>
<dbReference type="EMBL" id="JAAMOW010000001">
    <property type="protein sequence ID" value="NGY03651.1"/>
    <property type="molecule type" value="Genomic_DNA"/>
</dbReference>
<evidence type="ECO:0000259" key="6">
    <source>
        <dbReference type="PROSITE" id="PS51186"/>
    </source>
</evidence>
<keyword evidence="8" id="KW-1185">Reference proteome</keyword>
<dbReference type="GO" id="GO:0008999">
    <property type="term" value="F:protein-N-terminal-alanine acetyltransferase activity"/>
    <property type="evidence" value="ECO:0007669"/>
    <property type="project" value="UniProtKB-UniRule"/>
</dbReference>
<dbReference type="EC" id="2.3.1.266" evidence="5"/>
<dbReference type="Proteomes" id="UP000472676">
    <property type="component" value="Unassembled WGS sequence"/>
</dbReference>
<organism evidence="7 8">
    <name type="scientific">Solimonas terrae</name>
    <dbReference type="NCBI Taxonomy" id="1396819"/>
    <lineage>
        <taxon>Bacteria</taxon>
        <taxon>Pseudomonadati</taxon>
        <taxon>Pseudomonadota</taxon>
        <taxon>Gammaproteobacteria</taxon>
        <taxon>Nevskiales</taxon>
        <taxon>Nevskiaceae</taxon>
        <taxon>Solimonas</taxon>
    </lineage>
</organism>
<comment type="subcellular location">
    <subcellularLocation>
        <location evidence="5">Cytoplasm</location>
    </subcellularLocation>
</comment>
<evidence type="ECO:0000256" key="4">
    <source>
        <dbReference type="ARBA" id="ARBA00023315"/>
    </source>
</evidence>
<dbReference type="CDD" id="cd04301">
    <property type="entry name" value="NAT_SF"/>
    <property type="match status" value="1"/>
</dbReference>
<keyword evidence="3 5" id="KW-0808">Transferase</keyword>
<evidence type="ECO:0000256" key="3">
    <source>
        <dbReference type="ARBA" id="ARBA00022679"/>
    </source>
</evidence>
<evidence type="ECO:0000313" key="8">
    <source>
        <dbReference type="Proteomes" id="UP000472676"/>
    </source>
</evidence>
<feature type="domain" description="N-acetyltransferase" evidence="6">
    <location>
        <begin position="9"/>
        <end position="155"/>
    </location>
</feature>
<dbReference type="SUPFAM" id="SSF55729">
    <property type="entry name" value="Acyl-CoA N-acyltransferases (Nat)"/>
    <property type="match status" value="1"/>
</dbReference>
<protein>
    <recommendedName>
        <fullName evidence="5">[Ribosomal protein bS18]-alanine N-acetyltransferase</fullName>
        <ecNumber evidence="5">2.3.1.266</ecNumber>
    </recommendedName>
</protein>
<keyword evidence="7" id="KW-0687">Ribonucleoprotein</keyword>
<proteinExistence type="inferred from homology"/>
<evidence type="ECO:0000256" key="2">
    <source>
        <dbReference type="ARBA" id="ARBA00022490"/>
    </source>
</evidence>
<dbReference type="PROSITE" id="PS51186">
    <property type="entry name" value="GNAT"/>
    <property type="match status" value="1"/>
</dbReference>
<dbReference type="InterPro" id="IPR043690">
    <property type="entry name" value="RimI"/>
</dbReference>
<evidence type="ECO:0000256" key="5">
    <source>
        <dbReference type="HAMAP-Rule" id="MF_02210"/>
    </source>
</evidence>
<dbReference type="InterPro" id="IPR006464">
    <property type="entry name" value="AcTrfase_RimI/Ard1"/>
</dbReference>
<gene>
    <name evidence="5 7" type="primary">rimI</name>
    <name evidence="7" type="ORF">G7Y85_02635</name>
</gene>
<keyword evidence="4 5" id="KW-0012">Acyltransferase</keyword>
<comment type="similarity">
    <text evidence="1 5">Belongs to the acetyltransferase family. RimI subfamily.</text>
</comment>
<accession>A0A6M2BN48</accession>
<feature type="active site" description="Proton acceptor" evidence="5">
    <location>
        <position position="111"/>
    </location>
</feature>
<feature type="active site" description="Proton donor" evidence="5">
    <location>
        <position position="123"/>
    </location>
</feature>
<reference evidence="7 8" key="1">
    <citation type="journal article" date="2014" name="Int. J. Syst. Evol. Microbiol.">
        <title>Solimonas terrae sp. nov., isolated from soil.</title>
        <authorList>
            <person name="Kim S.J."/>
            <person name="Moon J.Y."/>
            <person name="Weon H.Y."/>
            <person name="Ahn J.H."/>
            <person name="Chen W.M."/>
            <person name="Kwon S.W."/>
        </authorList>
    </citation>
    <scope>NUCLEOTIDE SEQUENCE [LARGE SCALE GENOMIC DNA]</scope>
    <source>
        <strain evidence="7 8">KIS83-12</strain>
    </source>
</reference>
<feature type="binding site" evidence="5">
    <location>
        <position position="116"/>
    </location>
    <ligand>
        <name>acetyl-CoA</name>
        <dbReference type="ChEBI" id="CHEBI:57288"/>
    </ligand>
</feature>
<keyword evidence="2 5" id="KW-0963">Cytoplasm</keyword>
<dbReference type="NCBIfam" id="TIGR01575">
    <property type="entry name" value="rimI"/>
    <property type="match status" value="1"/>
</dbReference>
<dbReference type="GO" id="GO:0005737">
    <property type="term" value="C:cytoplasm"/>
    <property type="evidence" value="ECO:0007669"/>
    <property type="project" value="UniProtKB-SubCell"/>
</dbReference>
<comment type="catalytic activity">
    <reaction evidence="5">
        <text>N-terminal L-alanyl-[ribosomal protein bS18] + acetyl-CoA = N-terminal N(alpha)-acetyl-L-alanyl-[ribosomal protein bS18] + CoA + H(+)</text>
        <dbReference type="Rhea" id="RHEA:43756"/>
        <dbReference type="Rhea" id="RHEA-COMP:10676"/>
        <dbReference type="Rhea" id="RHEA-COMP:10677"/>
        <dbReference type="ChEBI" id="CHEBI:15378"/>
        <dbReference type="ChEBI" id="CHEBI:57287"/>
        <dbReference type="ChEBI" id="CHEBI:57288"/>
        <dbReference type="ChEBI" id="CHEBI:64718"/>
        <dbReference type="ChEBI" id="CHEBI:83683"/>
        <dbReference type="EC" id="2.3.1.266"/>
    </reaction>
</comment>
<name>A0A6M2BN48_9GAMM</name>
<dbReference type="GO" id="GO:0005840">
    <property type="term" value="C:ribosome"/>
    <property type="evidence" value="ECO:0007669"/>
    <property type="project" value="UniProtKB-KW"/>
</dbReference>
<dbReference type="Pfam" id="PF00583">
    <property type="entry name" value="Acetyltransf_1"/>
    <property type="match status" value="1"/>
</dbReference>
<sequence length="157" mass="17519">MSAQLQSAWRLYPMHPSHLQQVLAIEREAYTHPWTEGIFSDCLRVGYSAWVVTNTLGEVLAYTLMSMAVGEAHILNICVAPDQQRQGLAAFLLKHLLMVARAADVTLLLLEVRKSNKAAQKLYDGFGFARIGERRDYYPALDGREDALVLALELTGS</sequence>
<dbReference type="InterPro" id="IPR050680">
    <property type="entry name" value="YpeA/RimI_acetyltransf"/>
</dbReference>
<dbReference type="InterPro" id="IPR000182">
    <property type="entry name" value="GNAT_dom"/>
</dbReference>
<dbReference type="InterPro" id="IPR016181">
    <property type="entry name" value="Acyl_CoA_acyltransferase"/>
</dbReference>
<dbReference type="Gene3D" id="3.40.630.30">
    <property type="match status" value="1"/>
</dbReference>
<dbReference type="PANTHER" id="PTHR43420:SF12">
    <property type="entry name" value="N-ACETYLTRANSFERASE DOMAIN-CONTAINING PROTEIN"/>
    <property type="match status" value="1"/>
</dbReference>
<dbReference type="PANTHER" id="PTHR43420">
    <property type="entry name" value="ACETYLTRANSFERASE"/>
    <property type="match status" value="1"/>
</dbReference>
<dbReference type="AlphaFoldDB" id="A0A6M2BN48"/>